<dbReference type="Gene3D" id="3.10.20.370">
    <property type="match status" value="1"/>
</dbReference>
<dbReference type="PANTHER" id="PTHR37984">
    <property type="entry name" value="PROTEIN CBG26694"/>
    <property type="match status" value="1"/>
</dbReference>
<name>A0A168LR43_ABSGL</name>
<dbReference type="CDD" id="cd09274">
    <property type="entry name" value="RNase_HI_RT_Ty3"/>
    <property type="match status" value="1"/>
</dbReference>
<dbReference type="EMBL" id="LT551737">
    <property type="protein sequence ID" value="SAL97326.1"/>
    <property type="molecule type" value="Genomic_DNA"/>
</dbReference>
<organism evidence="3">
    <name type="scientific">Absidia glauca</name>
    <name type="common">Pin mould</name>
    <dbReference type="NCBI Taxonomy" id="4829"/>
    <lineage>
        <taxon>Eukaryota</taxon>
        <taxon>Fungi</taxon>
        <taxon>Fungi incertae sedis</taxon>
        <taxon>Mucoromycota</taxon>
        <taxon>Mucoromycotina</taxon>
        <taxon>Mucoromycetes</taxon>
        <taxon>Mucorales</taxon>
        <taxon>Cunninghamellaceae</taxon>
        <taxon>Absidia</taxon>
    </lineage>
</organism>
<sequence>MKEVKEEGRGCGDFVGFIANKDGYQPDPARIQAIENFPRPICVRDVRAFLGIVGFYRRHIHLFADLTAPLTNLLKKDVPFLWTQLHQDSFEKARSILKKDCLLVYPDPDKMFYLFTDASDLGIGAVLCHLEGEAYLPVAYLSRKLQPAEIKYPTVEKELLAVVYAFKAFRKFLLDKTFNLFTDNSAVVYLFAKQDASQRVVSAK</sequence>
<keyword evidence="4" id="KW-1185">Reference proteome</keyword>
<dbReference type="GO" id="GO:0003824">
    <property type="term" value="F:catalytic activity"/>
    <property type="evidence" value="ECO:0007669"/>
    <property type="project" value="UniProtKB-KW"/>
</dbReference>
<proteinExistence type="predicted"/>
<dbReference type="Proteomes" id="UP000078561">
    <property type="component" value="Unassembled WGS sequence"/>
</dbReference>
<dbReference type="InterPro" id="IPR050951">
    <property type="entry name" value="Retrovirus_Pol_polyprotein"/>
</dbReference>
<dbReference type="FunFam" id="3.10.20.370:FF:000001">
    <property type="entry name" value="Retrovirus-related Pol polyprotein from transposon 17.6-like protein"/>
    <property type="match status" value="1"/>
</dbReference>
<evidence type="ECO:0000313" key="3">
    <source>
        <dbReference type="EMBL" id="SAL97326.1"/>
    </source>
</evidence>
<evidence type="ECO:0000256" key="1">
    <source>
        <dbReference type="ARBA" id="ARBA00023268"/>
    </source>
</evidence>
<protein>
    <recommendedName>
        <fullName evidence="2">Reverse transcriptase/retrotransposon-derived protein RNase H-like domain-containing protein</fullName>
    </recommendedName>
</protein>
<dbReference type="InterPro" id="IPR043502">
    <property type="entry name" value="DNA/RNA_pol_sf"/>
</dbReference>
<dbReference type="Gene3D" id="3.30.70.270">
    <property type="match status" value="1"/>
</dbReference>
<keyword evidence="1" id="KW-0511">Multifunctional enzyme</keyword>
<gene>
    <name evidence="3" type="primary">ABSGL_02813.1 scaffold 3956</name>
</gene>
<evidence type="ECO:0000313" key="4">
    <source>
        <dbReference type="Proteomes" id="UP000078561"/>
    </source>
</evidence>
<feature type="domain" description="Reverse transcriptase/retrotransposon-derived protein RNase H-like" evidence="2">
    <location>
        <begin position="82"/>
        <end position="179"/>
    </location>
</feature>
<dbReference type="Pfam" id="PF17919">
    <property type="entry name" value="RT_RNaseH_2"/>
    <property type="match status" value="1"/>
</dbReference>
<dbReference type="OrthoDB" id="2204425at2759"/>
<dbReference type="SUPFAM" id="SSF56672">
    <property type="entry name" value="DNA/RNA polymerases"/>
    <property type="match status" value="1"/>
</dbReference>
<dbReference type="OMA" id="PISTHWI"/>
<dbReference type="InterPro" id="IPR041577">
    <property type="entry name" value="RT_RNaseH_2"/>
</dbReference>
<accession>A0A168LR43</accession>
<dbReference type="InterPro" id="IPR043128">
    <property type="entry name" value="Rev_trsase/Diguanyl_cyclase"/>
</dbReference>
<dbReference type="InParanoid" id="A0A168LR43"/>
<evidence type="ECO:0000259" key="2">
    <source>
        <dbReference type="Pfam" id="PF17919"/>
    </source>
</evidence>
<dbReference type="FunFam" id="3.30.70.270:FF:000026">
    <property type="entry name" value="Transposon Ty3-G Gag-Pol polyprotein"/>
    <property type="match status" value="1"/>
</dbReference>
<dbReference type="PANTHER" id="PTHR37984:SF5">
    <property type="entry name" value="PROTEIN NYNRIN-LIKE"/>
    <property type="match status" value="1"/>
</dbReference>
<dbReference type="STRING" id="4829.A0A168LR43"/>
<dbReference type="AlphaFoldDB" id="A0A168LR43"/>
<reference evidence="3" key="1">
    <citation type="submission" date="2016-04" db="EMBL/GenBank/DDBJ databases">
        <authorList>
            <person name="Evans L.H."/>
            <person name="Alamgir A."/>
            <person name="Owens N."/>
            <person name="Weber N.D."/>
            <person name="Virtaneva K."/>
            <person name="Barbian K."/>
            <person name="Babar A."/>
            <person name="Rosenke K."/>
        </authorList>
    </citation>
    <scope>NUCLEOTIDE SEQUENCE [LARGE SCALE GENOMIC DNA]</scope>
    <source>
        <strain evidence="3">CBS 101.48</strain>
    </source>
</reference>